<dbReference type="RefSeq" id="WP_183550874.1">
    <property type="nucleotide sequence ID" value="NZ_BMQT01000008.1"/>
</dbReference>
<name>A0A7W5A8W5_9ACTN</name>
<organism evidence="2 3">
    <name type="scientific">Nocardioides albus</name>
    <dbReference type="NCBI Taxonomy" id="1841"/>
    <lineage>
        <taxon>Bacteria</taxon>
        <taxon>Bacillati</taxon>
        <taxon>Actinomycetota</taxon>
        <taxon>Actinomycetes</taxon>
        <taxon>Propionibacteriales</taxon>
        <taxon>Nocardioidaceae</taxon>
        <taxon>Nocardioides</taxon>
    </lineage>
</organism>
<dbReference type="AlphaFoldDB" id="A0A7W5A8W5"/>
<feature type="transmembrane region" description="Helical" evidence="1">
    <location>
        <begin position="91"/>
        <end position="112"/>
    </location>
</feature>
<keyword evidence="2" id="KW-0645">Protease</keyword>
<comment type="caution">
    <text evidence="2">The sequence shown here is derived from an EMBL/GenBank/DDBJ whole genome shotgun (WGS) entry which is preliminary data.</text>
</comment>
<dbReference type="GO" id="GO:0006508">
    <property type="term" value="P:proteolysis"/>
    <property type="evidence" value="ECO:0007669"/>
    <property type="project" value="UniProtKB-KW"/>
</dbReference>
<feature type="transmembrane region" description="Helical" evidence="1">
    <location>
        <begin position="61"/>
        <end position="79"/>
    </location>
</feature>
<dbReference type="Proteomes" id="UP000577707">
    <property type="component" value="Unassembled WGS sequence"/>
</dbReference>
<feature type="transmembrane region" description="Helical" evidence="1">
    <location>
        <begin position="141"/>
        <end position="160"/>
    </location>
</feature>
<sequence length="190" mass="19933">MVDPPWDLLLTVAFLLTGTAGIWILVVCPPSAAETVLHLNHALMSAAMILMIWVIVSDVAVWAQLGLFSVLTLVMLLALRRTSDGTRRADLVGHLALTAAMIWMLAAMPLLVADTDPGGGQGHAGHGGSAAIAPGADAPGWAIMVNSTFVVLCAAGTLWWLLRATVAREHRLPAMVHALMAAAMTTMLVA</sequence>
<feature type="transmembrane region" description="Helical" evidence="1">
    <location>
        <begin position="35"/>
        <end position="55"/>
    </location>
</feature>
<dbReference type="GO" id="GO:0008233">
    <property type="term" value="F:peptidase activity"/>
    <property type="evidence" value="ECO:0007669"/>
    <property type="project" value="UniProtKB-KW"/>
</dbReference>
<evidence type="ECO:0000313" key="3">
    <source>
        <dbReference type="Proteomes" id="UP000577707"/>
    </source>
</evidence>
<evidence type="ECO:0000313" key="2">
    <source>
        <dbReference type="EMBL" id="MBB3091861.1"/>
    </source>
</evidence>
<feature type="transmembrane region" description="Helical" evidence="1">
    <location>
        <begin position="6"/>
        <end position="28"/>
    </location>
</feature>
<keyword evidence="1" id="KW-1133">Transmembrane helix</keyword>
<accession>A0A7W5A8W5</accession>
<dbReference type="InterPro" id="IPR033458">
    <property type="entry name" value="DUF5134"/>
</dbReference>
<dbReference type="Pfam" id="PF17197">
    <property type="entry name" value="DUF5134"/>
    <property type="match status" value="1"/>
</dbReference>
<evidence type="ECO:0000256" key="1">
    <source>
        <dbReference type="SAM" id="Phobius"/>
    </source>
</evidence>
<reference evidence="2 3" key="1">
    <citation type="submission" date="2020-08" db="EMBL/GenBank/DDBJ databases">
        <title>Genomic Encyclopedia of Type Strains, Phase III (KMG-III): the genomes of soil and plant-associated and newly described type strains.</title>
        <authorList>
            <person name="Whitman W."/>
        </authorList>
    </citation>
    <scope>NUCLEOTIDE SEQUENCE [LARGE SCALE GENOMIC DNA]</scope>
    <source>
        <strain evidence="2 3">CECT 3302</strain>
    </source>
</reference>
<protein>
    <submittedName>
        <fullName evidence="2">Membrane protein implicated in regulation of membrane protease activity</fullName>
    </submittedName>
</protein>
<proteinExistence type="predicted"/>
<keyword evidence="3" id="KW-1185">Reference proteome</keyword>
<gene>
    <name evidence="2" type="ORF">FHS12_004837</name>
</gene>
<dbReference type="EMBL" id="JACHXG010000014">
    <property type="protein sequence ID" value="MBB3091861.1"/>
    <property type="molecule type" value="Genomic_DNA"/>
</dbReference>
<keyword evidence="1" id="KW-0472">Membrane</keyword>
<keyword evidence="1" id="KW-0812">Transmembrane</keyword>
<keyword evidence="2" id="KW-0378">Hydrolase</keyword>